<feature type="region of interest" description="Disordered" evidence="4">
    <location>
        <begin position="148"/>
        <end position="173"/>
    </location>
</feature>
<dbReference type="Proteomes" id="UP001301350">
    <property type="component" value="Unassembled WGS sequence"/>
</dbReference>
<protein>
    <recommendedName>
        <fullName evidence="5">tRNA-binding domain-containing protein</fullName>
    </recommendedName>
</protein>
<evidence type="ECO:0000256" key="4">
    <source>
        <dbReference type="SAM" id="MobiDB-lite"/>
    </source>
</evidence>
<dbReference type="Pfam" id="PF01588">
    <property type="entry name" value="tRNA_bind"/>
    <property type="match status" value="1"/>
</dbReference>
<comment type="caution">
    <text evidence="6">The sequence shown here is derived from an EMBL/GenBank/DDBJ whole genome shotgun (WGS) entry which is preliminary data.</text>
</comment>
<evidence type="ECO:0000256" key="2">
    <source>
        <dbReference type="ARBA" id="ARBA00022884"/>
    </source>
</evidence>
<reference evidence="6 7" key="1">
    <citation type="submission" date="2022-07" db="EMBL/GenBank/DDBJ databases">
        <title>Genome-wide signatures of adaptation to extreme environments.</title>
        <authorList>
            <person name="Cho C.H."/>
            <person name="Yoon H.S."/>
        </authorList>
    </citation>
    <scope>NUCLEOTIDE SEQUENCE [LARGE SCALE GENOMIC DNA]</scope>
    <source>
        <strain evidence="6 7">DBV 063 E5</strain>
    </source>
</reference>
<sequence>MSNGTRNLLFFSTGWSRPFTGPKRSRGLASHSAGTLLGAADATPATTSRNTSFRVERGANDDLVVVVPALPSSPDSPSYRPAYRITYRREGGSNAPPCTSIVHAAPWIPRRADGDAVVRIPIRNCSSGEPVRIAVFCGARSLGERVIHGESHPPTAATSTPVPPAETSTDPITELSRLEIRVGRILSCERHPDADSLYVEQVDIGTSTRTIVSGLVPFQSREQLLERPVVVLCNLKPRAMRGVTSHGMLLCASNAEHTRVEPLQPPPHAQPGDLVTFRGHRANAYVEPGNRASKAFDRVAAGLTTDAEGVARFEDAAFEVVTESGREVCRAETIRNGRVS</sequence>
<dbReference type="GO" id="GO:0000049">
    <property type="term" value="F:tRNA binding"/>
    <property type="evidence" value="ECO:0007669"/>
    <property type="project" value="UniProtKB-UniRule"/>
</dbReference>
<feature type="domain" description="TRNA-binding" evidence="5">
    <location>
        <begin position="174"/>
        <end position="276"/>
    </location>
</feature>
<feature type="compositionally biased region" description="Low complexity" evidence="4">
    <location>
        <begin position="152"/>
        <end position="169"/>
    </location>
</feature>
<dbReference type="EMBL" id="JANCYW010000014">
    <property type="protein sequence ID" value="KAK4537772.1"/>
    <property type="molecule type" value="Genomic_DNA"/>
</dbReference>
<keyword evidence="7" id="KW-1185">Reference proteome</keyword>
<dbReference type="PANTHER" id="PTHR11586:SF33">
    <property type="entry name" value="AMINOACYL TRNA SYNTHASE COMPLEX-INTERACTING MULTIFUNCTIONAL PROTEIN 1"/>
    <property type="match status" value="1"/>
</dbReference>
<dbReference type="InterPro" id="IPR051270">
    <property type="entry name" value="Tyrosine-tRNA_ligase_regulator"/>
</dbReference>
<gene>
    <name evidence="6" type="ORF">CDCA_CDCA14G3797</name>
</gene>
<name>A0AAV9IZN4_CYACA</name>
<evidence type="ECO:0000256" key="3">
    <source>
        <dbReference type="PROSITE-ProRule" id="PRU00209"/>
    </source>
</evidence>
<organism evidence="6 7">
    <name type="scientific">Cyanidium caldarium</name>
    <name type="common">Red alga</name>
    <dbReference type="NCBI Taxonomy" id="2771"/>
    <lineage>
        <taxon>Eukaryota</taxon>
        <taxon>Rhodophyta</taxon>
        <taxon>Bangiophyceae</taxon>
        <taxon>Cyanidiales</taxon>
        <taxon>Cyanidiaceae</taxon>
        <taxon>Cyanidium</taxon>
    </lineage>
</organism>
<dbReference type="Gene3D" id="2.40.50.140">
    <property type="entry name" value="Nucleic acid-binding proteins"/>
    <property type="match status" value="1"/>
</dbReference>
<dbReference type="InterPro" id="IPR002547">
    <property type="entry name" value="tRNA-bd_dom"/>
</dbReference>
<dbReference type="PANTHER" id="PTHR11586">
    <property type="entry name" value="TRNA-AMINOACYLATION COFACTOR ARC1 FAMILY MEMBER"/>
    <property type="match status" value="1"/>
</dbReference>
<dbReference type="PROSITE" id="PS50886">
    <property type="entry name" value="TRBD"/>
    <property type="match status" value="1"/>
</dbReference>
<keyword evidence="1 3" id="KW-0820">tRNA-binding</keyword>
<accession>A0AAV9IZN4</accession>
<dbReference type="CDD" id="cd02799">
    <property type="entry name" value="tRNA_bind_EMAP-II_like"/>
    <property type="match status" value="1"/>
</dbReference>
<dbReference type="InterPro" id="IPR012340">
    <property type="entry name" value="NA-bd_OB-fold"/>
</dbReference>
<dbReference type="AlphaFoldDB" id="A0AAV9IZN4"/>
<keyword evidence="2 3" id="KW-0694">RNA-binding</keyword>
<evidence type="ECO:0000259" key="5">
    <source>
        <dbReference type="PROSITE" id="PS50886"/>
    </source>
</evidence>
<evidence type="ECO:0000256" key="1">
    <source>
        <dbReference type="ARBA" id="ARBA00022555"/>
    </source>
</evidence>
<evidence type="ECO:0000313" key="6">
    <source>
        <dbReference type="EMBL" id="KAK4537772.1"/>
    </source>
</evidence>
<evidence type="ECO:0000313" key="7">
    <source>
        <dbReference type="Proteomes" id="UP001301350"/>
    </source>
</evidence>
<dbReference type="SUPFAM" id="SSF50249">
    <property type="entry name" value="Nucleic acid-binding proteins"/>
    <property type="match status" value="1"/>
</dbReference>
<proteinExistence type="predicted"/>